<reference evidence="2 3" key="1">
    <citation type="journal article" date="2022" name="J Glob Antimicrob Resist">
        <title>First complete genome of a multidrug resistant strain of the novel human pathogen Kalamiella piersonii (GABEKP28) identified in human saliva.</title>
        <authorList>
            <person name="McDonagh F."/>
            <person name="Singh N.K."/>
            <person name="Venkateswaran K."/>
            <person name="Lonappan A.M."/>
            <person name="Hallahan B."/>
            <person name="Tuohy A."/>
            <person name="Burke L."/>
            <person name="Kovarova A."/>
            <person name="Miliotis G."/>
        </authorList>
    </citation>
    <scope>NUCLEOTIDE SEQUENCE [LARGE SCALE GENOMIC DNA]</scope>
    <source>
        <strain evidence="2 3">GABEKP28</strain>
    </source>
</reference>
<keyword evidence="1" id="KW-0812">Transmembrane</keyword>
<dbReference type="PANTHER" id="PTHR40278:SF1">
    <property type="entry name" value="DNA UTILIZATION PROTEIN HOFN"/>
    <property type="match status" value="1"/>
</dbReference>
<dbReference type="Pfam" id="PF05137">
    <property type="entry name" value="PilN"/>
    <property type="match status" value="1"/>
</dbReference>
<dbReference type="RefSeq" id="WP_269949771.1">
    <property type="nucleotide sequence ID" value="NZ_CP104758.1"/>
</dbReference>
<keyword evidence="1" id="KW-1133">Transmembrane helix</keyword>
<feature type="transmembrane region" description="Helical" evidence="1">
    <location>
        <begin position="20"/>
        <end position="41"/>
    </location>
</feature>
<dbReference type="Proteomes" id="UP001211544">
    <property type="component" value="Chromosome"/>
</dbReference>
<dbReference type="EMBL" id="CP104758">
    <property type="protein sequence ID" value="WBG91218.1"/>
    <property type="molecule type" value="Genomic_DNA"/>
</dbReference>
<dbReference type="KEGG" id="kpie:N5580_01215"/>
<name>A0AAJ5QJA9_9GAMM</name>
<evidence type="ECO:0000313" key="2">
    <source>
        <dbReference type="EMBL" id="WBG91218.1"/>
    </source>
</evidence>
<dbReference type="InterPro" id="IPR052534">
    <property type="entry name" value="Extracell_DNA_Util/SecSys_Comp"/>
</dbReference>
<organism evidence="2 3">
    <name type="scientific">Pantoea piersonii</name>
    <dbReference type="NCBI Taxonomy" id="2364647"/>
    <lineage>
        <taxon>Bacteria</taxon>
        <taxon>Pseudomonadati</taxon>
        <taxon>Pseudomonadota</taxon>
        <taxon>Gammaproteobacteria</taxon>
        <taxon>Enterobacterales</taxon>
        <taxon>Erwiniaceae</taxon>
        <taxon>Pantoea</taxon>
    </lineage>
</organism>
<dbReference type="PANTHER" id="PTHR40278">
    <property type="entry name" value="DNA UTILIZATION PROTEIN HOFN"/>
    <property type="match status" value="1"/>
</dbReference>
<accession>A0AAJ5QJA9</accession>
<keyword evidence="3" id="KW-1185">Reference proteome</keyword>
<dbReference type="InterPro" id="IPR007813">
    <property type="entry name" value="PilN"/>
</dbReference>
<protein>
    <submittedName>
        <fullName evidence="2">PilN domain-containing protein</fullName>
    </submittedName>
</protein>
<proteinExistence type="predicted"/>
<dbReference type="AlphaFoldDB" id="A0AAJ5QJA9"/>
<evidence type="ECO:0000313" key="3">
    <source>
        <dbReference type="Proteomes" id="UP001211544"/>
    </source>
</evidence>
<gene>
    <name evidence="2" type="ORF">N5580_01215</name>
</gene>
<evidence type="ECO:0000256" key="1">
    <source>
        <dbReference type="SAM" id="Phobius"/>
    </source>
</evidence>
<keyword evidence="1" id="KW-0472">Membrane</keyword>
<sequence>MIAVNLLPWRHARLRRQRRAALGVGATLLLLLMLAAVLQLWHLNRISQQLRSAQNDAHDALTTIARQLSQRRDLQQQLAMQQTQWRNAQHHAAELMRWHHFWQVLPTLLPDQLWLERVEKEPARLSVEGRSLDMGAIDELRRRLGEQTLFAAVKQGDVARQPDGYYRFALHARLEESGDE</sequence>